<dbReference type="AlphaFoldDB" id="A0A8J2V4E5"/>
<feature type="signal peptide" evidence="1">
    <location>
        <begin position="1"/>
        <end position="18"/>
    </location>
</feature>
<proteinExistence type="predicted"/>
<protein>
    <recommendedName>
        <fullName evidence="4">NlpE C-terminal OB domain-containing protein</fullName>
    </recommendedName>
</protein>
<gene>
    <name evidence="2" type="ORF">GCM10011312_02390</name>
</gene>
<dbReference type="EMBL" id="BMGK01000001">
    <property type="protein sequence ID" value="GGD81548.1"/>
    <property type="molecule type" value="Genomic_DNA"/>
</dbReference>
<keyword evidence="3" id="KW-1185">Reference proteome</keyword>
<evidence type="ECO:0000256" key="1">
    <source>
        <dbReference type="SAM" id="SignalP"/>
    </source>
</evidence>
<accession>A0A8J2V4E5</accession>
<evidence type="ECO:0008006" key="4">
    <source>
        <dbReference type="Google" id="ProtNLM"/>
    </source>
</evidence>
<dbReference type="RefSeq" id="WP_188438641.1">
    <property type="nucleotide sequence ID" value="NZ_BMGK01000001.1"/>
</dbReference>
<evidence type="ECO:0000313" key="3">
    <source>
        <dbReference type="Proteomes" id="UP000652231"/>
    </source>
</evidence>
<dbReference type="PROSITE" id="PS51257">
    <property type="entry name" value="PROKAR_LIPOPROTEIN"/>
    <property type="match status" value="1"/>
</dbReference>
<dbReference type="Proteomes" id="UP000652231">
    <property type="component" value="Unassembled WGS sequence"/>
</dbReference>
<feature type="chain" id="PRO_5035320451" description="NlpE C-terminal OB domain-containing protein" evidence="1">
    <location>
        <begin position="19"/>
        <end position="121"/>
    </location>
</feature>
<evidence type="ECO:0000313" key="2">
    <source>
        <dbReference type="EMBL" id="GGD81548.1"/>
    </source>
</evidence>
<sequence length="121" mass="13460">MKKIFVLFSALVVFTACKNNENTSETNEEAKEISADFIYLDDAAVLKGDDFIYGVKIDDKAKELAKQVETVKADEFDMVPVVIKGVVNKKADNEDGWEDIVTITEIITVSKTPSKPDVKLE</sequence>
<name>A0A8J2V4E5_9FLAO</name>
<reference evidence="2" key="1">
    <citation type="journal article" date="2014" name="Int. J. Syst. Evol. Microbiol.">
        <title>Complete genome sequence of Corynebacterium casei LMG S-19264T (=DSM 44701T), isolated from a smear-ripened cheese.</title>
        <authorList>
            <consortium name="US DOE Joint Genome Institute (JGI-PGF)"/>
            <person name="Walter F."/>
            <person name="Albersmeier A."/>
            <person name="Kalinowski J."/>
            <person name="Ruckert C."/>
        </authorList>
    </citation>
    <scope>NUCLEOTIDE SEQUENCE</scope>
    <source>
        <strain evidence="2">CGMCC 1.12924</strain>
    </source>
</reference>
<keyword evidence="1" id="KW-0732">Signal</keyword>
<organism evidence="2 3">
    <name type="scientific">Planktosalinus lacus</name>
    <dbReference type="NCBI Taxonomy" id="1526573"/>
    <lineage>
        <taxon>Bacteria</taxon>
        <taxon>Pseudomonadati</taxon>
        <taxon>Bacteroidota</taxon>
        <taxon>Flavobacteriia</taxon>
        <taxon>Flavobacteriales</taxon>
        <taxon>Flavobacteriaceae</taxon>
        <taxon>Planktosalinus</taxon>
    </lineage>
</organism>
<comment type="caution">
    <text evidence="2">The sequence shown here is derived from an EMBL/GenBank/DDBJ whole genome shotgun (WGS) entry which is preliminary data.</text>
</comment>
<reference evidence="2" key="2">
    <citation type="submission" date="2020-09" db="EMBL/GenBank/DDBJ databases">
        <authorList>
            <person name="Sun Q."/>
            <person name="Zhou Y."/>
        </authorList>
    </citation>
    <scope>NUCLEOTIDE SEQUENCE</scope>
    <source>
        <strain evidence="2">CGMCC 1.12924</strain>
    </source>
</reference>